<keyword evidence="1" id="KW-0378">Hydrolase</keyword>
<gene>
    <name evidence="4" type="ORF">MM236_01995</name>
</gene>
<dbReference type="InterPro" id="IPR001650">
    <property type="entry name" value="Helicase_C-like"/>
</dbReference>
<dbReference type="SUPFAM" id="SSF52540">
    <property type="entry name" value="P-loop containing nucleoside triphosphate hydrolases"/>
    <property type="match status" value="2"/>
</dbReference>
<dbReference type="SMART" id="SM00487">
    <property type="entry name" value="DEXDc"/>
    <property type="match status" value="1"/>
</dbReference>
<dbReference type="PROSITE" id="PS51192">
    <property type="entry name" value="HELICASE_ATP_BIND_1"/>
    <property type="match status" value="1"/>
</dbReference>
<dbReference type="EMBL" id="JAKZGS010000001">
    <property type="protein sequence ID" value="MCH7396735.1"/>
    <property type="molecule type" value="Genomic_DNA"/>
</dbReference>
<keyword evidence="4" id="KW-0347">Helicase</keyword>
<dbReference type="RefSeq" id="WP_241273255.1">
    <property type="nucleotide sequence ID" value="NZ_JAKZGS010000001.1"/>
</dbReference>
<evidence type="ECO:0000313" key="5">
    <source>
        <dbReference type="Proteomes" id="UP001165488"/>
    </source>
</evidence>
<evidence type="ECO:0000256" key="1">
    <source>
        <dbReference type="ARBA" id="ARBA00022801"/>
    </source>
</evidence>
<dbReference type="PANTHER" id="PTHR45629">
    <property type="entry name" value="SNF2/RAD54 FAMILY MEMBER"/>
    <property type="match status" value="1"/>
</dbReference>
<dbReference type="Gene3D" id="3.40.50.300">
    <property type="entry name" value="P-loop containing nucleotide triphosphate hydrolases"/>
    <property type="match status" value="1"/>
</dbReference>
<dbReference type="InterPro" id="IPR049730">
    <property type="entry name" value="SNF2/RAD54-like_C"/>
</dbReference>
<dbReference type="GO" id="GO:0004386">
    <property type="term" value="F:helicase activity"/>
    <property type="evidence" value="ECO:0007669"/>
    <property type="project" value="UniProtKB-KW"/>
</dbReference>
<dbReference type="SMART" id="SM00490">
    <property type="entry name" value="HELICc"/>
    <property type="match status" value="1"/>
</dbReference>
<dbReference type="Pfam" id="PF00271">
    <property type="entry name" value="Helicase_C"/>
    <property type="match status" value="1"/>
</dbReference>
<protein>
    <submittedName>
        <fullName evidence="4">DEAD/DEAH box helicase</fullName>
    </submittedName>
</protein>
<evidence type="ECO:0000259" key="2">
    <source>
        <dbReference type="PROSITE" id="PS51192"/>
    </source>
</evidence>
<feature type="domain" description="Helicase ATP-binding" evidence="2">
    <location>
        <begin position="423"/>
        <end position="588"/>
    </location>
</feature>
<dbReference type="Pfam" id="PF00176">
    <property type="entry name" value="SNF2-rel_dom"/>
    <property type="match status" value="1"/>
</dbReference>
<dbReference type="InterPro" id="IPR014001">
    <property type="entry name" value="Helicase_ATP-bd"/>
</dbReference>
<dbReference type="Proteomes" id="UP001165488">
    <property type="component" value="Unassembled WGS sequence"/>
</dbReference>
<organism evidence="4 5">
    <name type="scientific">Belliella calami</name>
    <dbReference type="NCBI Taxonomy" id="2923436"/>
    <lineage>
        <taxon>Bacteria</taxon>
        <taxon>Pseudomonadati</taxon>
        <taxon>Bacteroidota</taxon>
        <taxon>Cytophagia</taxon>
        <taxon>Cytophagales</taxon>
        <taxon>Cyclobacteriaceae</taxon>
        <taxon>Belliella</taxon>
    </lineage>
</organism>
<dbReference type="Gene3D" id="3.40.50.10810">
    <property type="entry name" value="Tandem AAA-ATPase domain"/>
    <property type="match status" value="1"/>
</dbReference>
<accession>A0ABS9UJX7</accession>
<dbReference type="InterPro" id="IPR038718">
    <property type="entry name" value="SNF2-like_sf"/>
</dbReference>
<keyword evidence="5" id="KW-1185">Reference proteome</keyword>
<name>A0ABS9UJX7_9BACT</name>
<dbReference type="InterPro" id="IPR000330">
    <property type="entry name" value="SNF2_N"/>
</dbReference>
<feature type="domain" description="Helicase C-terminal" evidence="3">
    <location>
        <begin position="712"/>
        <end position="866"/>
    </location>
</feature>
<dbReference type="PROSITE" id="PS51194">
    <property type="entry name" value="HELICASE_CTER"/>
    <property type="match status" value="1"/>
</dbReference>
<keyword evidence="4" id="KW-0547">Nucleotide-binding</keyword>
<dbReference type="InterPro" id="IPR050496">
    <property type="entry name" value="SNF2_RAD54_helicase_repair"/>
</dbReference>
<sequence>MVISTFLKSEIRPLQTSVLEDLVQDGLVSENDHAFTVSLDQVLKINDIDRKALEIPLSVPYLIYVFSKGSLNESDFRFQWDFRKKEDQKPVLFKISNHLISIEGSNYIVNHFQYTAINILKKHEESAENDFNNNLELLGKLKSLSQLDEDSKIIIFDKYLTHENVLVAQDIRLDIKENSDGSVNILPSVNDDSDVSFQKAFDIFPKVKSLYNAQVGDTRVRILIPEAKQENLQVLKKDYRKIEGELKDRVLKNPQEFFDDRVFDLDFYSKRVYELGYYEPKFYPFIKPFSTDWVNGITIEEASGERHELLVENEKDFNDLNDSLKNIEDSNIDKIEFKGKQIPVQNAISLRDSYIAIKEKRIDKNGFRDSQGRKVLIIHENIDEVAFQDNKLSEIEHVLEHPKRLKSDIKIMDHQKEGIAWLQSLSKSSSGALLADDMGLGKTLQVLSFLDWTIDYQTSIGTNKPNLIVAPVTLLENWENEQQKFFNSSTRVIRYFGKEAKWIDLDDLDKYDIILSTYETLRSKQIMIAKVPWFAAVLDEAQRIKTPGTMVTNAAKALNVEFKVAMTGTPVENSWMDLWCITDFIASGLLGSAKDFNKKYNQSLKDEDTNIKELGDDIRSQLGIFIKRRLKSQILKDLPKKDSFFLQRLMPTIQEAEYHNELEAYKSNKSKKNQILSTINRLRMISDHPYLLTADQSFMDFSTEDLINSSAKLLETVKIVEDIRSKSEKVILFSHFEKVQKILQKVILEFFDLPVNVINGQTATVDSLGKMSRQKLIDKFQIKEGFNVIIMSPIAAGYGLNVTGANHVIHYTRHWNPAKENQATDRVYRIGQEKPVSIYYPMAIMSDRETFDQKLDSLLKMKNQLSDASLYPSDACEVKLWEFEDLLG</sequence>
<evidence type="ECO:0000313" key="4">
    <source>
        <dbReference type="EMBL" id="MCH7396735.1"/>
    </source>
</evidence>
<dbReference type="CDD" id="cd18793">
    <property type="entry name" value="SF2_C_SNF"/>
    <property type="match status" value="1"/>
</dbReference>
<dbReference type="PANTHER" id="PTHR45629:SF7">
    <property type="entry name" value="DNA EXCISION REPAIR PROTEIN ERCC-6-RELATED"/>
    <property type="match status" value="1"/>
</dbReference>
<keyword evidence="4" id="KW-0067">ATP-binding</keyword>
<dbReference type="InterPro" id="IPR027417">
    <property type="entry name" value="P-loop_NTPase"/>
</dbReference>
<proteinExistence type="predicted"/>
<reference evidence="4" key="1">
    <citation type="submission" date="2022-03" db="EMBL/GenBank/DDBJ databases">
        <title>De novo assembled genomes of Belliella spp. (Cyclobacteriaceae) strains.</title>
        <authorList>
            <person name="Szabo A."/>
            <person name="Korponai K."/>
            <person name="Felfoldi T."/>
        </authorList>
    </citation>
    <scope>NUCLEOTIDE SEQUENCE</scope>
    <source>
        <strain evidence="4">DSM 107340</strain>
    </source>
</reference>
<evidence type="ECO:0000259" key="3">
    <source>
        <dbReference type="PROSITE" id="PS51194"/>
    </source>
</evidence>
<comment type="caution">
    <text evidence="4">The sequence shown here is derived from an EMBL/GenBank/DDBJ whole genome shotgun (WGS) entry which is preliminary data.</text>
</comment>